<dbReference type="SUPFAM" id="SSF54928">
    <property type="entry name" value="RNA-binding domain, RBD"/>
    <property type="match status" value="1"/>
</dbReference>
<evidence type="ECO:0000256" key="1">
    <source>
        <dbReference type="SAM" id="MobiDB-lite"/>
    </source>
</evidence>
<protein>
    <submittedName>
        <fullName evidence="2">Uncharacterized protein</fullName>
    </submittedName>
</protein>
<comment type="caution">
    <text evidence="2">The sequence shown here is derived from an EMBL/GenBank/DDBJ whole genome shotgun (WGS) entry which is preliminary data.</text>
</comment>
<dbReference type="GO" id="GO:0003676">
    <property type="term" value="F:nucleic acid binding"/>
    <property type="evidence" value="ECO:0007669"/>
    <property type="project" value="InterPro"/>
</dbReference>
<proteinExistence type="predicted"/>
<feature type="compositionally biased region" description="Gly residues" evidence="1">
    <location>
        <begin position="37"/>
        <end position="48"/>
    </location>
</feature>
<keyword evidence="3" id="KW-1185">Reference proteome</keyword>
<reference evidence="2 3" key="1">
    <citation type="submission" date="2024-01" db="EMBL/GenBank/DDBJ databases">
        <title>Genome assemblies of Stephania.</title>
        <authorList>
            <person name="Yang L."/>
        </authorList>
    </citation>
    <scope>NUCLEOTIDE SEQUENCE [LARGE SCALE GENOMIC DNA]</scope>
    <source>
        <strain evidence="2">QJT</strain>
        <tissue evidence="2">Leaf</tissue>
    </source>
</reference>
<accession>A0AAP0F7A4</accession>
<organism evidence="2 3">
    <name type="scientific">Stephania japonica</name>
    <dbReference type="NCBI Taxonomy" id="461633"/>
    <lineage>
        <taxon>Eukaryota</taxon>
        <taxon>Viridiplantae</taxon>
        <taxon>Streptophyta</taxon>
        <taxon>Embryophyta</taxon>
        <taxon>Tracheophyta</taxon>
        <taxon>Spermatophyta</taxon>
        <taxon>Magnoliopsida</taxon>
        <taxon>Ranunculales</taxon>
        <taxon>Menispermaceae</taxon>
        <taxon>Menispermoideae</taxon>
        <taxon>Cissampelideae</taxon>
        <taxon>Stephania</taxon>
    </lineage>
</organism>
<feature type="region of interest" description="Disordered" evidence="1">
    <location>
        <begin position="182"/>
        <end position="204"/>
    </location>
</feature>
<dbReference type="EMBL" id="JBBNAE010000008">
    <property type="protein sequence ID" value="KAK9103727.1"/>
    <property type="molecule type" value="Genomic_DNA"/>
</dbReference>
<sequence>MGRRDQRRRRMRDAIESMNDQDLDGRNITVNEAQSRGSGGGGGGGGGFRSSSGAASKKIREVLLHHEEGWFPPPLRSHSFLQSGRPERQRPSGQPPEVPSVVWKLRRVVVVGVEEGSTSSPLQLPMGEDELPPTRLTGQGSIDPGPIDHGSTDQDQTLTTIVAAQALANPFSINSIVSPTSVHPMTERQGRQSSCLLPLSTTNE</sequence>
<name>A0AAP0F7A4_9MAGN</name>
<feature type="compositionally biased region" description="Basic residues" evidence="1">
    <location>
        <begin position="1"/>
        <end position="11"/>
    </location>
</feature>
<dbReference type="Proteomes" id="UP001417504">
    <property type="component" value="Unassembled WGS sequence"/>
</dbReference>
<gene>
    <name evidence="2" type="ORF">Sjap_020981</name>
</gene>
<dbReference type="InterPro" id="IPR035979">
    <property type="entry name" value="RBD_domain_sf"/>
</dbReference>
<feature type="compositionally biased region" description="Basic and acidic residues" evidence="1">
    <location>
        <begin position="58"/>
        <end position="69"/>
    </location>
</feature>
<feature type="compositionally biased region" description="Polar residues" evidence="1">
    <location>
        <begin position="191"/>
        <end position="204"/>
    </location>
</feature>
<evidence type="ECO:0000313" key="3">
    <source>
        <dbReference type="Proteomes" id="UP001417504"/>
    </source>
</evidence>
<evidence type="ECO:0000313" key="2">
    <source>
        <dbReference type="EMBL" id="KAK9103727.1"/>
    </source>
</evidence>
<feature type="region of interest" description="Disordered" evidence="1">
    <location>
        <begin position="1"/>
        <end position="98"/>
    </location>
</feature>
<dbReference type="AlphaFoldDB" id="A0AAP0F7A4"/>